<evidence type="ECO:0000259" key="6">
    <source>
        <dbReference type="Pfam" id="PF03167"/>
    </source>
</evidence>
<protein>
    <submittedName>
        <fullName evidence="7">Single-strand selective monofunctional uracil DNA glycosylase</fullName>
    </submittedName>
</protein>
<evidence type="ECO:0000256" key="5">
    <source>
        <dbReference type="ARBA" id="ARBA00023204"/>
    </source>
</evidence>
<dbReference type="SUPFAM" id="SSF52141">
    <property type="entry name" value="Uracil-DNA glycosylase-like"/>
    <property type="match status" value="1"/>
</dbReference>
<dbReference type="FunFam" id="3.40.470.10:FF:000005">
    <property type="entry name" value="Single-strand selective monofunctional uracil DNA glycosylase"/>
    <property type="match status" value="1"/>
</dbReference>
<organism evidence="7 8">
    <name type="scientific">Inmirania thermothiophila</name>
    <dbReference type="NCBI Taxonomy" id="1750597"/>
    <lineage>
        <taxon>Bacteria</taxon>
        <taxon>Pseudomonadati</taxon>
        <taxon>Pseudomonadota</taxon>
        <taxon>Gammaproteobacteria</taxon>
        <taxon>Chromatiales</taxon>
        <taxon>Ectothiorhodospiraceae</taxon>
        <taxon>Inmirania</taxon>
    </lineage>
</organism>
<proteinExistence type="inferred from homology"/>
<keyword evidence="4" id="KW-0238">DNA-binding</keyword>
<dbReference type="GO" id="GO:0000703">
    <property type="term" value="F:oxidized pyrimidine nucleobase lesion DNA N-glycosylase activity"/>
    <property type="evidence" value="ECO:0007669"/>
    <property type="project" value="TreeGrafter"/>
</dbReference>
<dbReference type="PANTHER" id="PTHR13235">
    <property type="entry name" value="SINGLE-STRAND SELECTIVE MONOFUNCTIONAL URACIL DNA GLYCOSYLASE"/>
    <property type="match status" value="1"/>
</dbReference>
<dbReference type="EMBL" id="RJVI01000002">
    <property type="protein sequence ID" value="ROR32471.1"/>
    <property type="molecule type" value="Genomic_DNA"/>
</dbReference>
<name>A0A3N1Y1S4_9GAMM</name>
<sequence length="242" mass="26111">MSGAADRLVAAARRLAGEVDALRFGPPVTHVYNPLAYAWAPHEAYLRRYGGGPKEVVLVGMNPGPWGMVQTGIPFGEVAAVRDWMGIEAPVGAPPRPHPRRPVLGFACRRSEVSGRRLWGWARARFGTPDRFFARFFVLNYCPLAFFEAAGANRTPDRLRADERRALFAACDRALREAVHALAPRLVLGVGRFAEARAREALRGLGTAIAAAPHPSPASPQANRGWAPLMDAALGAAGVHLP</sequence>
<evidence type="ECO:0000256" key="2">
    <source>
        <dbReference type="ARBA" id="ARBA00022763"/>
    </source>
</evidence>
<dbReference type="AlphaFoldDB" id="A0A3N1Y1S4"/>
<comment type="caution">
    <text evidence="7">The sequence shown here is derived from an EMBL/GenBank/DDBJ whole genome shotgun (WGS) entry which is preliminary data.</text>
</comment>
<accession>A0A3N1Y1S4</accession>
<dbReference type="InterPro" id="IPR005122">
    <property type="entry name" value="Uracil-DNA_glycosylase-like"/>
</dbReference>
<comment type="similarity">
    <text evidence="1">Belongs to the uracil-DNA glycosylase (UDG) superfamily. SMUG1 family.</text>
</comment>
<dbReference type="InterPro" id="IPR036895">
    <property type="entry name" value="Uracil-DNA_glycosylase-like_sf"/>
</dbReference>
<dbReference type="InterPro" id="IPR039134">
    <property type="entry name" value="SMUG1"/>
</dbReference>
<dbReference type="RefSeq" id="WP_123401409.1">
    <property type="nucleotide sequence ID" value="NZ_RJVI01000002.1"/>
</dbReference>
<feature type="domain" description="Uracil-DNA glycosylase-like" evidence="6">
    <location>
        <begin position="54"/>
        <end position="220"/>
    </location>
</feature>
<keyword evidence="2" id="KW-0227">DNA damage</keyword>
<keyword evidence="3" id="KW-0378">Hydrolase</keyword>
<evidence type="ECO:0000256" key="1">
    <source>
        <dbReference type="ARBA" id="ARBA00007889"/>
    </source>
</evidence>
<dbReference type="Proteomes" id="UP000276634">
    <property type="component" value="Unassembled WGS sequence"/>
</dbReference>
<keyword evidence="8" id="KW-1185">Reference proteome</keyword>
<dbReference type="GO" id="GO:0003677">
    <property type="term" value="F:DNA binding"/>
    <property type="evidence" value="ECO:0007669"/>
    <property type="project" value="UniProtKB-KW"/>
</dbReference>
<dbReference type="PANTHER" id="PTHR13235:SF2">
    <property type="entry name" value="SINGLE-STRAND SELECTIVE MONOFUNCTIONAL URACIL DNA GLYCOSYLASE"/>
    <property type="match status" value="1"/>
</dbReference>
<reference evidence="7 8" key="1">
    <citation type="submission" date="2018-11" db="EMBL/GenBank/DDBJ databases">
        <title>Genomic Encyclopedia of Type Strains, Phase IV (KMG-IV): sequencing the most valuable type-strain genomes for metagenomic binning, comparative biology and taxonomic classification.</title>
        <authorList>
            <person name="Goeker M."/>
        </authorList>
    </citation>
    <scope>NUCLEOTIDE SEQUENCE [LARGE SCALE GENOMIC DNA]</scope>
    <source>
        <strain evidence="7 8">DSM 100275</strain>
    </source>
</reference>
<evidence type="ECO:0000313" key="8">
    <source>
        <dbReference type="Proteomes" id="UP000276634"/>
    </source>
</evidence>
<gene>
    <name evidence="7" type="ORF">EDC57_1673</name>
</gene>
<evidence type="ECO:0000256" key="3">
    <source>
        <dbReference type="ARBA" id="ARBA00022801"/>
    </source>
</evidence>
<keyword evidence="5" id="KW-0234">DNA repair</keyword>
<dbReference type="OrthoDB" id="267598at2"/>
<dbReference type="CDD" id="cd19374">
    <property type="entry name" value="UDG-F3_SMUG1-like"/>
    <property type="match status" value="1"/>
</dbReference>
<evidence type="ECO:0000256" key="4">
    <source>
        <dbReference type="ARBA" id="ARBA00023125"/>
    </source>
</evidence>
<dbReference type="Pfam" id="PF03167">
    <property type="entry name" value="UDG"/>
    <property type="match status" value="1"/>
</dbReference>
<dbReference type="GO" id="GO:0006284">
    <property type="term" value="P:base-excision repair"/>
    <property type="evidence" value="ECO:0007669"/>
    <property type="project" value="InterPro"/>
</dbReference>
<dbReference type="GO" id="GO:0017065">
    <property type="term" value="F:single-strand selective uracil DNA N-glycosylase activity"/>
    <property type="evidence" value="ECO:0007669"/>
    <property type="project" value="InterPro"/>
</dbReference>
<evidence type="ECO:0000313" key="7">
    <source>
        <dbReference type="EMBL" id="ROR32471.1"/>
    </source>
</evidence>
<dbReference type="Gene3D" id="3.40.470.10">
    <property type="entry name" value="Uracil-DNA glycosylase-like domain"/>
    <property type="match status" value="1"/>
</dbReference>